<dbReference type="Pfam" id="PF01795">
    <property type="entry name" value="Methyltransf_5"/>
    <property type="match status" value="1"/>
</dbReference>
<dbReference type="PANTHER" id="PTHR11265">
    <property type="entry name" value="S-ADENOSYL-METHYLTRANSFERASE MRAW"/>
    <property type="match status" value="1"/>
</dbReference>
<keyword evidence="3" id="KW-0808">Transferase</keyword>
<feature type="compositionally biased region" description="Basic residues" evidence="5">
    <location>
        <begin position="242"/>
        <end position="252"/>
    </location>
</feature>
<keyword evidence="4" id="KW-0949">S-adenosyl-L-methionine</keyword>
<dbReference type="SUPFAM" id="SSF81799">
    <property type="entry name" value="Putative methyltransferase TM0872, insert domain"/>
    <property type="match status" value="1"/>
</dbReference>
<dbReference type="Proteomes" id="UP000290809">
    <property type="component" value="Unassembled WGS sequence"/>
</dbReference>
<evidence type="ECO:0000256" key="5">
    <source>
        <dbReference type="SAM" id="MobiDB-lite"/>
    </source>
</evidence>
<evidence type="ECO:0000256" key="3">
    <source>
        <dbReference type="ARBA" id="ARBA00022679"/>
    </source>
</evidence>
<dbReference type="GO" id="GO:0071424">
    <property type="term" value="F:rRNA (cytosine-N4-)-methyltransferase activity"/>
    <property type="evidence" value="ECO:0007669"/>
    <property type="project" value="TreeGrafter"/>
</dbReference>
<sequence>MNQYIQIIFKKCEQLIRFRMLSSSSIVYSSSSVPPHIPIMKSEIVKYTQPKPGQVYLDMTFGTGGHANEILKYAADNLTCYFLDRDPTSFSFMESLRTNYSSSNDLPQLLSGYDLKYQSVDLILMDLGVSSPQLDNESRGFGFKHNAPLDMRMNQSRNVQKDTPTAADVINTLNADELSNIFSIYGEERFSRRIANAIVDYRNDAGSIQTTKQLADLVHSVVPIIGPITPTDSEIDSNPRSRSAKLRIAKRA</sequence>
<evidence type="ECO:0008006" key="8">
    <source>
        <dbReference type="Google" id="ProtNLM"/>
    </source>
</evidence>
<dbReference type="Gene3D" id="3.40.50.150">
    <property type="entry name" value="Vaccinia Virus protein VP39"/>
    <property type="match status" value="1"/>
</dbReference>
<gene>
    <name evidence="6" type="ORF">DC041_0000154</name>
</gene>
<feature type="compositionally biased region" description="Polar residues" evidence="5">
    <location>
        <begin position="232"/>
        <end position="241"/>
    </location>
</feature>
<comment type="similarity">
    <text evidence="1">Belongs to the methyltransferase superfamily. RsmH family.</text>
</comment>
<dbReference type="AlphaFoldDB" id="A0A430Q596"/>
<proteinExistence type="inferred from homology"/>
<dbReference type="GO" id="GO:0070475">
    <property type="term" value="P:rRNA base methylation"/>
    <property type="evidence" value="ECO:0007669"/>
    <property type="project" value="TreeGrafter"/>
</dbReference>
<keyword evidence="7" id="KW-1185">Reference proteome</keyword>
<name>A0A430Q596_SCHBO</name>
<dbReference type="NCBIfam" id="TIGR00006">
    <property type="entry name" value="16S rRNA (cytosine(1402)-N(4))-methyltransferase RsmH"/>
    <property type="match status" value="1"/>
</dbReference>
<feature type="region of interest" description="Disordered" evidence="5">
    <location>
        <begin position="232"/>
        <end position="252"/>
    </location>
</feature>
<dbReference type="PANTHER" id="PTHR11265:SF0">
    <property type="entry name" value="12S RRNA N4-METHYLCYTIDINE METHYLTRANSFERASE"/>
    <property type="match status" value="1"/>
</dbReference>
<dbReference type="InterPro" id="IPR023397">
    <property type="entry name" value="SAM-dep_MeTrfase_MraW_recog"/>
</dbReference>
<dbReference type="InterPro" id="IPR002903">
    <property type="entry name" value="RsmH"/>
</dbReference>
<dbReference type="InterPro" id="IPR029063">
    <property type="entry name" value="SAM-dependent_MTases_sf"/>
</dbReference>
<comment type="caution">
    <text evidence="6">The sequence shown here is derived from an EMBL/GenBank/DDBJ whole genome shotgun (WGS) entry which is preliminary data.</text>
</comment>
<organism evidence="6 7">
    <name type="scientific">Schistosoma bovis</name>
    <name type="common">Blood fluke</name>
    <dbReference type="NCBI Taxonomy" id="6184"/>
    <lineage>
        <taxon>Eukaryota</taxon>
        <taxon>Metazoa</taxon>
        <taxon>Spiralia</taxon>
        <taxon>Lophotrochozoa</taxon>
        <taxon>Platyhelminthes</taxon>
        <taxon>Trematoda</taxon>
        <taxon>Digenea</taxon>
        <taxon>Strigeidida</taxon>
        <taxon>Schistosomatoidea</taxon>
        <taxon>Schistosomatidae</taxon>
        <taxon>Schistosoma</taxon>
    </lineage>
</organism>
<evidence type="ECO:0000256" key="2">
    <source>
        <dbReference type="ARBA" id="ARBA00022603"/>
    </source>
</evidence>
<keyword evidence="2" id="KW-0489">Methyltransferase</keyword>
<evidence type="ECO:0000313" key="6">
    <source>
        <dbReference type="EMBL" id="RTG82844.1"/>
    </source>
</evidence>
<evidence type="ECO:0000256" key="4">
    <source>
        <dbReference type="ARBA" id="ARBA00022691"/>
    </source>
</evidence>
<accession>A0A430Q596</accession>
<dbReference type="STRING" id="6184.A0A430Q596"/>
<protein>
    <recommendedName>
        <fullName evidence="8">16S rRNA (Cytosine1402-N4)-methyltransferase</fullName>
    </recommendedName>
</protein>
<dbReference type="EMBL" id="QMKO01002674">
    <property type="protein sequence ID" value="RTG82844.1"/>
    <property type="molecule type" value="Genomic_DNA"/>
</dbReference>
<dbReference type="SUPFAM" id="SSF53335">
    <property type="entry name" value="S-adenosyl-L-methionine-dependent methyltransferases"/>
    <property type="match status" value="1"/>
</dbReference>
<reference evidence="6 7" key="1">
    <citation type="journal article" date="2019" name="PLoS Pathog.">
        <title>Genome sequence of the bovine parasite Schistosoma bovis Tanzania.</title>
        <authorList>
            <person name="Oey H."/>
            <person name="Zakrzewski M."/>
            <person name="Gobert G."/>
            <person name="Gravermann K."/>
            <person name="Stoye J."/>
            <person name="Jones M."/>
            <person name="Mcmanus D."/>
            <person name="Krause L."/>
        </authorList>
    </citation>
    <scope>NUCLEOTIDE SEQUENCE [LARGE SCALE GENOMIC DNA]</scope>
    <source>
        <strain evidence="6 7">TAN1997</strain>
    </source>
</reference>
<evidence type="ECO:0000313" key="7">
    <source>
        <dbReference type="Proteomes" id="UP000290809"/>
    </source>
</evidence>
<dbReference type="Gene3D" id="1.10.150.170">
    <property type="entry name" value="Putative methyltransferase TM0872, insert domain"/>
    <property type="match status" value="1"/>
</dbReference>
<evidence type="ECO:0000256" key="1">
    <source>
        <dbReference type="ARBA" id="ARBA00010396"/>
    </source>
</evidence>